<dbReference type="GO" id="GO:0070150">
    <property type="term" value="P:mitochondrial glycyl-tRNA aminoacylation"/>
    <property type="evidence" value="ECO:0007669"/>
    <property type="project" value="TreeGrafter"/>
</dbReference>
<keyword evidence="4" id="KW-0547">Nucleotide-binding</keyword>
<evidence type="ECO:0000256" key="3">
    <source>
        <dbReference type="ARBA" id="ARBA00022598"/>
    </source>
</evidence>
<dbReference type="OrthoDB" id="57698at2759"/>
<dbReference type="AlphaFoldDB" id="L1K0I8"/>
<evidence type="ECO:0000313" key="11">
    <source>
        <dbReference type="EnsemblProtists" id="EKX54341"/>
    </source>
</evidence>
<dbReference type="SUPFAM" id="SSF55681">
    <property type="entry name" value="Class II aaRS and biotin synthetases"/>
    <property type="match status" value="1"/>
</dbReference>
<evidence type="ECO:0000256" key="4">
    <source>
        <dbReference type="ARBA" id="ARBA00022741"/>
    </source>
</evidence>
<accession>L1K0I8</accession>
<dbReference type="GeneID" id="17311119"/>
<reference evidence="10 12" key="1">
    <citation type="journal article" date="2012" name="Nature">
        <title>Algal genomes reveal evolutionary mosaicism and the fate of nucleomorphs.</title>
        <authorList>
            <consortium name="DOE Joint Genome Institute"/>
            <person name="Curtis B.A."/>
            <person name="Tanifuji G."/>
            <person name="Burki F."/>
            <person name="Gruber A."/>
            <person name="Irimia M."/>
            <person name="Maruyama S."/>
            <person name="Arias M.C."/>
            <person name="Ball S.G."/>
            <person name="Gile G.H."/>
            <person name="Hirakawa Y."/>
            <person name="Hopkins J.F."/>
            <person name="Kuo A."/>
            <person name="Rensing S.A."/>
            <person name="Schmutz J."/>
            <person name="Symeonidi A."/>
            <person name="Elias M."/>
            <person name="Eveleigh R.J."/>
            <person name="Herman E.K."/>
            <person name="Klute M.J."/>
            <person name="Nakayama T."/>
            <person name="Obornik M."/>
            <person name="Reyes-Prieto A."/>
            <person name="Armbrust E.V."/>
            <person name="Aves S.J."/>
            <person name="Beiko R.G."/>
            <person name="Coutinho P."/>
            <person name="Dacks J.B."/>
            <person name="Durnford D.G."/>
            <person name="Fast N.M."/>
            <person name="Green B.R."/>
            <person name="Grisdale C.J."/>
            <person name="Hempel F."/>
            <person name="Henrissat B."/>
            <person name="Hoppner M.P."/>
            <person name="Ishida K."/>
            <person name="Kim E."/>
            <person name="Koreny L."/>
            <person name="Kroth P.G."/>
            <person name="Liu Y."/>
            <person name="Malik S.B."/>
            <person name="Maier U.G."/>
            <person name="McRose D."/>
            <person name="Mock T."/>
            <person name="Neilson J.A."/>
            <person name="Onodera N.T."/>
            <person name="Poole A.M."/>
            <person name="Pritham E.J."/>
            <person name="Richards T.A."/>
            <person name="Rocap G."/>
            <person name="Roy S.W."/>
            <person name="Sarai C."/>
            <person name="Schaack S."/>
            <person name="Shirato S."/>
            <person name="Slamovits C.H."/>
            <person name="Spencer D.F."/>
            <person name="Suzuki S."/>
            <person name="Worden A.Z."/>
            <person name="Zauner S."/>
            <person name="Barry K."/>
            <person name="Bell C."/>
            <person name="Bharti A.K."/>
            <person name="Crow J.A."/>
            <person name="Grimwood J."/>
            <person name="Kramer R."/>
            <person name="Lindquist E."/>
            <person name="Lucas S."/>
            <person name="Salamov A."/>
            <person name="McFadden G.I."/>
            <person name="Lane C.E."/>
            <person name="Keeling P.J."/>
            <person name="Gray M.W."/>
            <person name="Grigoriev I.V."/>
            <person name="Archibald J.M."/>
        </authorList>
    </citation>
    <scope>NUCLEOTIDE SEQUENCE</scope>
    <source>
        <strain evidence="10 12">CCMP2712</strain>
    </source>
</reference>
<dbReference type="Gene3D" id="3.40.50.800">
    <property type="entry name" value="Anticodon-binding domain"/>
    <property type="match status" value="1"/>
</dbReference>
<feature type="domain" description="Aminoacyl-transfer RNA synthetases class-II family profile" evidence="9">
    <location>
        <begin position="62"/>
        <end position="481"/>
    </location>
</feature>
<name>L1K0I8_GUITC</name>
<dbReference type="KEGG" id="gtt:GUITHDRAFT_99819"/>
<dbReference type="EnsemblProtists" id="EKX54341">
    <property type="protein sequence ID" value="EKX54341"/>
    <property type="gene ID" value="GUITHDRAFT_99819"/>
</dbReference>
<keyword evidence="12" id="KW-1185">Reference proteome</keyword>
<proteinExistence type="predicted"/>
<evidence type="ECO:0000256" key="2">
    <source>
        <dbReference type="ARBA" id="ARBA00012829"/>
    </source>
</evidence>
<dbReference type="PANTHER" id="PTHR10745">
    <property type="entry name" value="GLYCYL-TRNA SYNTHETASE/DNA POLYMERASE SUBUNIT GAMMA-2"/>
    <property type="match status" value="1"/>
</dbReference>
<dbReference type="OMA" id="MEMQYFV"/>
<dbReference type="InterPro" id="IPR045864">
    <property type="entry name" value="aa-tRNA-synth_II/BPL/LPL"/>
</dbReference>
<reference evidence="12" key="2">
    <citation type="submission" date="2012-11" db="EMBL/GenBank/DDBJ databases">
        <authorList>
            <person name="Kuo A."/>
            <person name="Curtis B.A."/>
            <person name="Tanifuji G."/>
            <person name="Burki F."/>
            <person name="Gruber A."/>
            <person name="Irimia M."/>
            <person name="Maruyama S."/>
            <person name="Arias M.C."/>
            <person name="Ball S.G."/>
            <person name="Gile G.H."/>
            <person name="Hirakawa Y."/>
            <person name="Hopkins J.F."/>
            <person name="Rensing S.A."/>
            <person name="Schmutz J."/>
            <person name="Symeonidi A."/>
            <person name="Elias M."/>
            <person name="Eveleigh R.J."/>
            <person name="Herman E.K."/>
            <person name="Klute M.J."/>
            <person name="Nakayama T."/>
            <person name="Obornik M."/>
            <person name="Reyes-Prieto A."/>
            <person name="Armbrust E.V."/>
            <person name="Aves S.J."/>
            <person name="Beiko R.G."/>
            <person name="Coutinho P."/>
            <person name="Dacks J.B."/>
            <person name="Durnford D.G."/>
            <person name="Fast N.M."/>
            <person name="Green B.R."/>
            <person name="Grisdale C."/>
            <person name="Hempe F."/>
            <person name="Henrissat B."/>
            <person name="Hoppner M.P."/>
            <person name="Ishida K.-I."/>
            <person name="Kim E."/>
            <person name="Koreny L."/>
            <person name="Kroth P.G."/>
            <person name="Liu Y."/>
            <person name="Malik S.-B."/>
            <person name="Maier U.G."/>
            <person name="McRose D."/>
            <person name="Mock T."/>
            <person name="Neilson J.A."/>
            <person name="Onodera N.T."/>
            <person name="Poole A.M."/>
            <person name="Pritham E.J."/>
            <person name="Richards T.A."/>
            <person name="Rocap G."/>
            <person name="Roy S.W."/>
            <person name="Sarai C."/>
            <person name="Schaack S."/>
            <person name="Shirato S."/>
            <person name="Slamovits C.H."/>
            <person name="Spencer D.F."/>
            <person name="Suzuki S."/>
            <person name="Worden A.Z."/>
            <person name="Zauner S."/>
            <person name="Barry K."/>
            <person name="Bell C."/>
            <person name="Bharti A.K."/>
            <person name="Crow J.A."/>
            <person name="Grimwood J."/>
            <person name="Kramer R."/>
            <person name="Lindquist E."/>
            <person name="Lucas S."/>
            <person name="Salamov A."/>
            <person name="McFadden G.I."/>
            <person name="Lane C.E."/>
            <person name="Keeling P.J."/>
            <person name="Gray M.W."/>
            <person name="Grigoriev I.V."/>
            <person name="Archibald J.M."/>
        </authorList>
    </citation>
    <scope>NUCLEOTIDE SEQUENCE</scope>
    <source>
        <strain evidence="12">CCMP2712</strain>
    </source>
</reference>
<evidence type="ECO:0000313" key="10">
    <source>
        <dbReference type="EMBL" id="EKX54341.1"/>
    </source>
</evidence>
<dbReference type="EMBL" id="JH992967">
    <property type="protein sequence ID" value="EKX54341.1"/>
    <property type="molecule type" value="Genomic_DNA"/>
</dbReference>
<dbReference type="InterPro" id="IPR027031">
    <property type="entry name" value="Gly-tRNA_synthase/POLG2"/>
</dbReference>
<dbReference type="Pfam" id="PF03129">
    <property type="entry name" value="HGTP_anticodon"/>
    <property type="match status" value="1"/>
</dbReference>
<dbReference type="HOGENOM" id="CLU_015515_1_0_1"/>
<evidence type="ECO:0000256" key="1">
    <source>
        <dbReference type="ARBA" id="ARBA00011738"/>
    </source>
</evidence>
<dbReference type="NCBIfam" id="NF003211">
    <property type="entry name" value="PRK04173.1"/>
    <property type="match status" value="1"/>
</dbReference>
<dbReference type="EC" id="6.1.1.14" evidence="2"/>
<dbReference type="PRINTS" id="PR01043">
    <property type="entry name" value="TRNASYNTHGLY"/>
</dbReference>
<dbReference type="STRING" id="905079.L1K0I8"/>
<reference evidence="11" key="3">
    <citation type="submission" date="2016-03" db="UniProtKB">
        <authorList>
            <consortium name="EnsemblProtists"/>
        </authorList>
    </citation>
    <scope>IDENTIFICATION</scope>
</reference>
<keyword evidence="5" id="KW-0067">ATP-binding</keyword>
<dbReference type="GO" id="GO:0005524">
    <property type="term" value="F:ATP binding"/>
    <property type="evidence" value="ECO:0007669"/>
    <property type="project" value="UniProtKB-KW"/>
</dbReference>
<dbReference type="Gene3D" id="3.30.40.230">
    <property type="match status" value="1"/>
</dbReference>
<dbReference type="Gene3D" id="3.30.930.10">
    <property type="entry name" value="Bira Bifunctional Protein, Domain 2"/>
    <property type="match status" value="1"/>
</dbReference>
<dbReference type="RefSeq" id="XP_005841321.1">
    <property type="nucleotide sequence ID" value="XM_005841264.1"/>
</dbReference>
<dbReference type="GO" id="GO:0004820">
    <property type="term" value="F:glycine-tRNA ligase activity"/>
    <property type="evidence" value="ECO:0007669"/>
    <property type="project" value="UniProtKB-EC"/>
</dbReference>
<gene>
    <name evidence="10" type="ORF">GUITHDRAFT_99819</name>
</gene>
<evidence type="ECO:0000256" key="5">
    <source>
        <dbReference type="ARBA" id="ARBA00022840"/>
    </source>
</evidence>
<dbReference type="InterPro" id="IPR002315">
    <property type="entry name" value="tRNA-synt_gly"/>
</dbReference>
<dbReference type="Gene3D" id="3.30.720.200">
    <property type="match status" value="1"/>
</dbReference>
<dbReference type="Proteomes" id="UP000011087">
    <property type="component" value="Unassembled WGS sequence"/>
</dbReference>
<sequence length="672" mass="76100">MEEAQQRQKAAAEEVRRLKAEKKPKDDPELVAAIQNLNKIKEEIAEMSKPIETNPYVKTRGELDDICKRRFFFRPAFDIYGGTAGFFTYGPPGAALKANIISLWRKHFVIEENLLEIEDPTIMPHEVLKTSGHVERFNDFMVKDTLQEDKFYRADKLLEEEMENRLKVPTITEEERTRYTKDLTAADSFSREELGAKIKEYGIKAPETGNELTDPYEFNLMFPTPIGPSGLLQGYLRPETAQGIFLNYKFAAEQNSDKIPFGVAQIGKSYRNEIAPRGGLVRQREFTQAEIEFFVHYKNKNFDKFKSVYDLFRQHLPTEMAHYACDCWDAEIEVSTGWMETVGIADRSAYDLSVHSQKTKVDLSAQEKLDAPVSVDVVYLNKKAAALLGKDFRQDAPIVKSFLEGHSLEESKKLQEEVNSAGSKVVTIESKEFTLKKEHCVFEYRVDTRHYNNYTPHVIEPSFGIDRLFTAVLEHSYYARPQDPDDKEKIVRGVLSLSPSVAPYKAIIMPLDQRIANNAKYQSMVEELRMQFASYGLGYKVDDSGASIGKRYARNDELGIPLGITFDFDSIGQNDSSGSQEQEGSVTLRERDSCTQVRLPYTEVVDVIAKKQNASDKIGDGGKAPATQVEQDYAKKHRITEIVNEAIAATLSLKPDDPIAHIAKLLAEKSAK</sequence>
<dbReference type="PaxDb" id="55529-EKX54341"/>
<protein>
    <recommendedName>
        <fullName evidence="2">glycine--tRNA ligase</fullName>
        <ecNumber evidence="2">6.1.1.14</ecNumber>
    </recommendedName>
    <alternativeName>
        <fullName evidence="7">Diadenosine tetraphosphate synthetase</fullName>
    </alternativeName>
</protein>
<dbReference type="Pfam" id="PF00587">
    <property type="entry name" value="tRNA-synt_2b"/>
    <property type="match status" value="1"/>
</dbReference>
<dbReference type="GO" id="GO:0005739">
    <property type="term" value="C:mitochondrion"/>
    <property type="evidence" value="ECO:0007669"/>
    <property type="project" value="TreeGrafter"/>
</dbReference>
<feature type="region of interest" description="Disordered" evidence="8">
    <location>
        <begin position="1"/>
        <end position="26"/>
    </location>
</feature>
<organism evidence="10">
    <name type="scientific">Guillardia theta (strain CCMP2712)</name>
    <name type="common">Cryptophyte</name>
    <dbReference type="NCBI Taxonomy" id="905079"/>
    <lineage>
        <taxon>Eukaryota</taxon>
        <taxon>Cryptophyceae</taxon>
        <taxon>Pyrenomonadales</taxon>
        <taxon>Geminigeraceae</taxon>
        <taxon>Guillardia</taxon>
    </lineage>
</organism>
<evidence type="ECO:0000256" key="8">
    <source>
        <dbReference type="SAM" id="MobiDB-lite"/>
    </source>
</evidence>
<dbReference type="SUPFAM" id="SSF52954">
    <property type="entry name" value="Class II aaRS ABD-related"/>
    <property type="match status" value="1"/>
</dbReference>
<evidence type="ECO:0000313" key="12">
    <source>
        <dbReference type="Proteomes" id="UP000011087"/>
    </source>
</evidence>
<dbReference type="NCBIfam" id="TIGR00389">
    <property type="entry name" value="glyS_dimeric"/>
    <property type="match status" value="2"/>
</dbReference>
<comment type="subunit">
    <text evidence="1">Homodimer.</text>
</comment>
<dbReference type="PANTHER" id="PTHR10745:SF0">
    <property type="entry name" value="GLYCINE--TRNA LIGASE"/>
    <property type="match status" value="1"/>
</dbReference>
<dbReference type="InterPro" id="IPR036621">
    <property type="entry name" value="Anticodon-bd_dom_sf"/>
</dbReference>
<evidence type="ECO:0000256" key="7">
    <source>
        <dbReference type="ARBA" id="ARBA00030057"/>
    </source>
</evidence>
<evidence type="ECO:0000259" key="9">
    <source>
        <dbReference type="PROSITE" id="PS50862"/>
    </source>
</evidence>
<dbReference type="InterPro" id="IPR002314">
    <property type="entry name" value="aa-tRNA-synt_IIb"/>
</dbReference>
<dbReference type="eggNOG" id="KOG2298">
    <property type="taxonomic scope" value="Eukaryota"/>
</dbReference>
<evidence type="ECO:0000256" key="6">
    <source>
        <dbReference type="ARBA" id="ARBA00023146"/>
    </source>
</evidence>
<keyword evidence="6" id="KW-0030">Aminoacyl-tRNA synthetase</keyword>
<dbReference type="PROSITE" id="PS50862">
    <property type="entry name" value="AA_TRNA_LIGASE_II"/>
    <property type="match status" value="1"/>
</dbReference>
<dbReference type="InterPro" id="IPR006195">
    <property type="entry name" value="aa-tRNA-synth_II"/>
</dbReference>
<keyword evidence="3" id="KW-0436">Ligase</keyword>
<dbReference type="FunFam" id="3.30.40.230:FF:000001">
    <property type="entry name" value="Glycine--tRNA ligase"/>
    <property type="match status" value="1"/>
</dbReference>
<dbReference type="InterPro" id="IPR004154">
    <property type="entry name" value="Anticodon-bd"/>
</dbReference>